<dbReference type="AlphaFoldDB" id="A0A0D2E9E1"/>
<dbReference type="InterPro" id="IPR029063">
    <property type="entry name" value="SAM-dependent_MTases_sf"/>
</dbReference>
<dbReference type="Gene3D" id="3.90.120.10">
    <property type="entry name" value="DNA Methylase, subunit A, domain 2"/>
    <property type="match status" value="1"/>
</dbReference>
<dbReference type="InterPro" id="IPR001525">
    <property type="entry name" value="C5_MeTfrase"/>
</dbReference>
<dbReference type="GeneID" id="27705597"/>
<evidence type="ECO:0000313" key="4">
    <source>
        <dbReference type="EMBL" id="KIW86756.1"/>
    </source>
</evidence>
<keyword evidence="2" id="KW-0808">Transferase</keyword>
<name>A0A0D2E9E1_CLAB1</name>
<evidence type="ECO:0000256" key="1">
    <source>
        <dbReference type="ARBA" id="ARBA00022603"/>
    </source>
</evidence>
<keyword evidence="5" id="KW-1185">Reference proteome</keyword>
<dbReference type="Proteomes" id="UP000053789">
    <property type="component" value="Unassembled WGS sequence"/>
</dbReference>
<dbReference type="EMBL" id="KN847011">
    <property type="protein sequence ID" value="KIW86756.1"/>
    <property type="molecule type" value="Genomic_DNA"/>
</dbReference>
<dbReference type="Pfam" id="PF00145">
    <property type="entry name" value="DNA_methylase"/>
    <property type="match status" value="1"/>
</dbReference>
<dbReference type="SUPFAM" id="SSF53335">
    <property type="entry name" value="S-adenosyl-L-methionine-dependent methyltransferases"/>
    <property type="match status" value="1"/>
</dbReference>
<evidence type="ECO:0008006" key="6">
    <source>
        <dbReference type="Google" id="ProtNLM"/>
    </source>
</evidence>
<evidence type="ECO:0000256" key="3">
    <source>
        <dbReference type="SAM" id="MobiDB-lite"/>
    </source>
</evidence>
<protein>
    <recommendedName>
        <fullName evidence="6">DNA (cytosine-5-)-methyltransferase</fullName>
    </recommendedName>
</protein>
<evidence type="ECO:0000256" key="2">
    <source>
        <dbReference type="ARBA" id="ARBA00022679"/>
    </source>
</evidence>
<accession>A0A0D2E9E1</accession>
<dbReference type="RefSeq" id="XP_016613425.1">
    <property type="nucleotide sequence ID" value="XM_016770374.1"/>
</dbReference>
<dbReference type="GO" id="GO:0032259">
    <property type="term" value="P:methylation"/>
    <property type="evidence" value="ECO:0007669"/>
    <property type="project" value="UniProtKB-KW"/>
</dbReference>
<gene>
    <name evidence="4" type="ORF">Z519_12669</name>
</gene>
<proteinExistence type="predicted"/>
<dbReference type="GO" id="GO:0008168">
    <property type="term" value="F:methyltransferase activity"/>
    <property type="evidence" value="ECO:0007669"/>
    <property type="project" value="UniProtKB-KW"/>
</dbReference>
<sequence>MASKEVVLDRDAFGTHIVRTLKVSMALHPKLRDLDLRFVDGGGTKLEIAFNHTEKQVLVHAKWLQFLTAHKMGPCEVLRLTDDGQLDEEAFFCDHVVEELFNSLLSIIGREQLTDVRRTMREQLRLMPRLVQVIPTKSPNELEVRWIGNGGLMSTYYSRNIRYLVTLHRVTSCQSRSNDLLHDHRTESPVADGASRQSESDSRTESVITTSSIFQWSQDLIPVHSSQHLRSLSHLFGLSHHLCRVPGPADADHPDFATEVVDFNDATNICDHRDEIDQDMEVVHRESPVIDVKPPIADFETQNLPTPQSSSLEGIEPILKEVDALPLFEQDQDYWRQWHAEELPGAFSKLLAHRERNDLRNLHPVASLEWPDLNFQFVKDEYALIRIGRENPLEHVIFIHEISYCAEEAEISGARLLVTKYSKLVSNYPAPLEESVGEDEDEIENGQELLLHFGDFGNMGTRHDAESIQISDIVFVTELVAGVDHVLALSPVVEHDAMYCRFTIKGSTSNSTAACWTPLSSDLLSRRDRWRGPQFNNISRPAVVNFTPGILGPAEGFSQAVFDIQAAMGFDQERHLSWKIRHTQSQIYDGSPRDALDDIKSKQLRPPCTSEPAPPKIALVAGGNAPFRLSEANQKMPPIEQFVSPLDPLDAAINTPRKPDFLNTRVGLGPERAFLCSAPLEMQPGDEQADKHPSHVYNHQTGQVSTSSWKIPLLWETDALEGLSCDPQPWTHPDRQDLLTVRELARLQGFPDDFVFFRSLDIQYEDVWTALPPVLSRLVGKTILQVIQGSLKAKAGDRQESLRASKRHRSENDV</sequence>
<reference evidence="4" key="1">
    <citation type="submission" date="2015-01" db="EMBL/GenBank/DDBJ databases">
        <title>The Genome Sequence of Cladophialophora bantiana CBS 173.52.</title>
        <authorList>
            <consortium name="The Broad Institute Genomics Platform"/>
            <person name="Cuomo C."/>
            <person name="de Hoog S."/>
            <person name="Gorbushina A."/>
            <person name="Stielow B."/>
            <person name="Teixiera M."/>
            <person name="Abouelleil A."/>
            <person name="Chapman S.B."/>
            <person name="Priest M."/>
            <person name="Young S.K."/>
            <person name="Wortman J."/>
            <person name="Nusbaum C."/>
            <person name="Birren B."/>
        </authorList>
    </citation>
    <scope>NUCLEOTIDE SEQUENCE [LARGE SCALE GENOMIC DNA]</scope>
    <source>
        <strain evidence="4">CBS 173.52</strain>
    </source>
</reference>
<feature type="region of interest" description="Disordered" evidence="3">
    <location>
        <begin position="178"/>
        <end position="204"/>
    </location>
</feature>
<evidence type="ECO:0000313" key="5">
    <source>
        <dbReference type="Proteomes" id="UP000053789"/>
    </source>
</evidence>
<organism evidence="4 5">
    <name type="scientific">Cladophialophora bantiana (strain ATCC 10958 / CBS 173.52 / CDC B-1940 / NIH 8579)</name>
    <name type="common">Xylohypha bantiana</name>
    <dbReference type="NCBI Taxonomy" id="1442370"/>
    <lineage>
        <taxon>Eukaryota</taxon>
        <taxon>Fungi</taxon>
        <taxon>Dikarya</taxon>
        <taxon>Ascomycota</taxon>
        <taxon>Pezizomycotina</taxon>
        <taxon>Eurotiomycetes</taxon>
        <taxon>Chaetothyriomycetidae</taxon>
        <taxon>Chaetothyriales</taxon>
        <taxon>Herpotrichiellaceae</taxon>
        <taxon>Cladophialophora</taxon>
    </lineage>
</organism>
<dbReference type="HOGENOM" id="CLU_374680_0_0_1"/>
<keyword evidence="1" id="KW-0489">Methyltransferase</keyword>
<dbReference type="VEuPathDB" id="FungiDB:Z519_12669"/>
<dbReference type="OrthoDB" id="5376140at2759"/>